<evidence type="ECO:0000256" key="2">
    <source>
        <dbReference type="ARBA" id="ARBA00023121"/>
    </source>
</evidence>
<dbReference type="PANTHER" id="PTHR33434">
    <property type="entry name" value="DEGV DOMAIN-CONTAINING PROTEIN DR_1986-RELATED"/>
    <property type="match status" value="1"/>
</dbReference>
<dbReference type="EMBL" id="BAAAXQ010000028">
    <property type="protein sequence ID" value="GAA3015654.1"/>
    <property type="molecule type" value="Genomic_DNA"/>
</dbReference>
<protein>
    <submittedName>
        <fullName evidence="3">DegV family protein</fullName>
    </submittedName>
</protein>
<dbReference type="Gene3D" id="3.30.1180.10">
    <property type="match status" value="1"/>
</dbReference>
<evidence type="ECO:0000313" key="4">
    <source>
        <dbReference type="Proteomes" id="UP001501577"/>
    </source>
</evidence>
<keyword evidence="4" id="KW-1185">Reference proteome</keyword>
<organism evidence="3 4">
    <name type="scientific">Tetragenococcus solitarius</name>
    <dbReference type="NCBI Taxonomy" id="71453"/>
    <lineage>
        <taxon>Bacteria</taxon>
        <taxon>Bacillati</taxon>
        <taxon>Bacillota</taxon>
        <taxon>Bacilli</taxon>
        <taxon>Lactobacillales</taxon>
        <taxon>Enterococcaceae</taxon>
        <taxon>Tetragenococcus</taxon>
    </lineage>
</organism>
<dbReference type="Proteomes" id="UP001501577">
    <property type="component" value="Unassembled WGS sequence"/>
</dbReference>
<dbReference type="RefSeq" id="WP_068708360.1">
    <property type="nucleotide sequence ID" value="NZ_BAAAXQ010000028.1"/>
</dbReference>
<dbReference type="InterPro" id="IPR003797">
    <property type="entry name" value="DegV"/>
</dbReference>
<accession>A0ABN3YB13</accession>
<dbReference type="Gene3D" id="3.40.50.10440">
    <property type="entry name" value="Dihydroxyacetone kinase, domain 1"/>
    <property type="match status" value="1"/>
</dbReference>
<dbReference type="Pfam" id="PF02645">
    <property type="entry name" value="DegV"/>
    <property type="match status" value="1"/>
</dbReference>
<proteinExistence type="predicted"/>
<comment type="function">
    <text evidence="1">May bind long-chain fatty acids, such as palmitate, and may play a role in lipid transport or fatty acid metabolism.</text>
</comment>
<dbReference type="Gene3D" id="2.20.28.50">
    <property type="entry name" value="degv family protein"/>
    <property type="match status" value="1"/>
</dbReference>
<sequence>MFQIITDACCDLPANLLDKYKVTYIPMFIELEGKEYTDDLGKTFDDNWFLAQLKENKHPNTSQINVGRYIEFLEPYAKNSIPVLYISFSSGLSGSYESSLNAIKLIKEKYPNFVATSLDTKTASLGQGMLVMEAVRLQKAGKTLEETVQWLEKNKMHLRSWFTVDDLKHLVHGGRVSKTQAAIGGLLNIKPILNVDENGQLQNVDKVHGRKKALQRMVDETVTGVDLSLVNHFYVAYSGDEKALDKVIQQLKQLFPKTPVTYYPLGPTISSHTGYGCIAVFSMGSR</sequence>
<dbReference type="PROSITE" id="PS51482">
    <property type="entry name" value="DEGV"/>
    <property type="match status" value="1"/>
</dbReference>
<evidence type="ECO:0000313" key="3">
    <source>
        <dbReference type="EMBL" id="GAA3015654.1"/>
    </source>
</evidence>
<dbReference type="InterPro" id="IPR043168">
    <property type="entry name" value="DegV_C"/>
</dbReference>
<reference evidence="3 4" key="1">
    <citation type="journal article" date="2019" name="Int. J. Syst. Evol. Microbiol.">
        <title>The Global Catalogue of Microorganisms (GCM) 10K type strain sequencing project: providing services to taxonomists for standard genome sequencing and annotation.</title>
        <authorList>
            <consortium name="The Broad Institute Genomics Platform"/>
            <consortium name="The Broad Institute Genome Sequencing Center for Infectious Disease"/>
            <person name="Wu L."/>
            <person name="Ma J."/>
        </authorList>
    </citation>
    <scope>NUCLEOTIDE SEQUENCE [LARGE SCALE GENOMIC DNA]</scope>
    <source>
        <strain evidence="3 4">JCM 8736</strain>
    </source>
</reference>
<keyword evidence="2" id="KW-0446">Lipid-binding</keyword>
<dbReference type="NCBIfam" id="TIGR00762">
    <property type="entry name" value="DegV"/>
    <property type="match status" value="1"/>
</dbReference>
<comment type="caution">
    <text evidence="3">The sequence shown here is derived from an EMBL/GenBank/DDBJ whole genome shotgun (WGS) entry which is preliminary data.</text>
</comment>
<dbReference type="SUPFAM" id="SSF82549">
    <property type="entry name" value="DAK1/DegV-like"/>
    <property type="match status" value="1"/>
</dbReference>
<dbReference type="PANTHER" id="PTHR33434:SF3">
    <property type="entry name" value="DEGV DOMAIN-CONTAINING PROTEIN YITS"/>
    <property type="match status" value="1"/>
</dbReference>
<gene>
    <name evidence="3" type="ORF">GCM10019998_09870</name>
</gene>
<name>A0ABN3YB13_9ENTE</name>
<dbReference type="InterPro" id="IPR050270">
    <property type="entry name" value="DegV_domain_contain"/>
</dbReference>
<evidence type="ECO:0000256" key="1">
    <source>
        <dbReference type="ARBA" id="ARBA00003238"/>
    </source>
</evidence>